<dbReference type="Proteomes" id="UP001314169">
    <property type="component" value="Chromosome 6"/>
</dbReference>
<keyword evidence="3" id="KW-1185">Reference proteome</keyword>
<gene>
    <name evidence="2" type="ORF">MPIPNATIZW_LOCUS15298</name>
</gene>
<evidence type="ECO:0000313" key="2">
    <source>
        <dbReference type="EMBL" id="CAK6446992.1"/>
    </source>
</evidence>
<proteinExistence type="predicted"/>
<accession>A0ABP0AEM8</accession>
<protein>
    <submittedName>
        <fullName evidence="2">Uncharacterized protein</fullName>
    </submittedName>
</protein>
<organism evidence="2 3">
    <name type="scientific">Pipistrellus nathusii</name>
    <name type="common">Nathusius' pipistrelle</name>
    <dbReference type="NCBI Taxonomy" id="59473"/>
    <lineage>
        <taxon>Eukaryota</taxon>
        <taxon>Metazoa</taxon>
        <taxon>Chordata</taxon>
        <taxon>Craniata</taxon>
        <taxon>Vertebrata</taxon>
        <taxon>Euteleostomi</taxon>
        <taxon>Mammalia</taxon>
        <taxon>Eutheria</taxon>
        <taxon>Laurasiatheria</taxon>
        <taxon>Chiroptera</taxon>
        <taxon>Yangochiroptera</taxon>
        <taxon>Vespertilionidae</taxon>
        <taxon>Pipistrellus</taxon>
    </lineage>
</organism>
<feature type="compositionally biased region" description="Polar residues" evidence="1">
    <location>
        <begin position="41"/>
        <end position="56"/>
    </location>
</feature>
<feature type="region of interest" description="Disordered" evidence="1">
    <location>
        <begin position="1"/>
        <end position="61"/>
    </location>
</feature>
<sequence length="101" mass="10866">MVTRGTARILTGMTAPKSCEDSKLGGSSCLSHNAHSELESKSTGQESPTARSQTAFTGRASVYHKPEKLLFGPELESTSHWDPPSVTHKQLSPSGGWDREP</sequence>
<name>A0ABP0AEM8_PIPNA</name>
<evidence type="ECO:0000256" key="1">
    <source>
        <dbReference type="SAM" id="MobiDB-lite"/>
    </source>
</evidence>
<reference evidence="2" key="1">
    <citation type="submission" date="2023-12" db="EMBL/GenBank/DDBJ databases">
        <authorList>
            <person name="Brown T."/>
        </authorList>
    </citation>
    <scope>NUCLEOTIDE SEQUENCE</scope>
</reference>
<feature type="region of interest" description="Disordered" evidence="1">
    <location>
        <begin position="74"/>
        <end position="101"/>
    </location>
</feature>
<evidence type="ECO:0000313" key="3">
    <source>
        <dbReference type="Proteomes" id="UP001314169"/>
    </source>
</evidence>
<dbReference type="EMBL" id="OY882863">
    <property type="protein sequence ID" value="CAK6446992.1"/>
    <property type="molecule type" value="Genomic_DNA"/>
</dbReference>